<evidence type="ECO:0000313" key="2">
    <source>
        <dbReference type="EMBL" id="KAI0519989.1"/>
    </source>
</evidence>
<gene>
    <name evidence="2" type="ORF">KFK09_007454</name>
</gene>
<feature type="domain" description="DCD" evidence="1">
    <location>
        <begin position="132"/>
        <end position="264"/>
    </location>
</feature>
<evidence type="ECO:0000259" key="1">
    <source>
        <dbReference type="PROSITE" id="PS51222"/>
    </source>
</evidence>
<reference evidence="2" key="1">
    <citation type="journal article" date="2022" name="Front. Genet.">
        <title>Chromosome-Scale Assembly of the Dendrobium nobile Genome Provides Insights Into the Molecular Mechanism of the Biosynthesis of the Medicinal Active Ingredient of Dendrobium.</title>
        <authorList>
            <person name="Xu Q."/>
            <person name="Niu S.-C."/>
            <person name="Li K.-L."/>
            <person name="Zheng P.-J."/>
            <person name="Zhang X.-J."/>
            <person name="Jia Y."/>
            <person name="Liu Y."/>
            <person name="Niu Y.-X."/>
            <person name="Yu L.-H."/>
            <person name="Chen D.-F."/>
            <person name="Zhang G.-Q."/>
        </authorList>
    </citation>
    <scope>NUCLEOTIDE SEQUENCE</scope>
    <source>
        <tissue evidence="2">Leaf</tissue>
    </source>
</reference>
<sequence length="281" mass="32809">MENSLWQMGPEFRPEEYPKVSEDRQWSVVTSKLAKMTKSKGEQIKNSDYPLNIAETQPWEKLYFLEDAIFENLLMNMMNEAATNTSFNVENSMNSTCEKSDANNVKIINGNNKNYRKHFKTLPSTETLPRNEILGGYIFICNSDTMKEDLKNQLFCLPPRFRDSVRAITPGLPLFLYNYTTRRLHGVFEAASFGGSNIDPTAWKDFKCEGESMFPAQVRIRTRKICKPLEEHAFRPLLHHYYGNRFRFELSIAETLALLDLYEVFSYLLCFNVNYMYEIDI</sequence>
<dbReference type="PANTHER" id="PTHR46034:SF12">
    <property type="entry name" value="B2 PROTEIN"/>
    <property type="match status" value="1"/>
</dbReference>
<dbReference type="Pfam" id="PF10539">
    <property type="entry name" value="Dev_Cell_Death"/>
    <property type="match status" value="1"/>
</dbReference>
<proteinExistence type="predicted"/>
<dbReference type="GO" id="GO:0034976">
    <property type="term" value="P:response to endoplasmic reticulum stress"/>
    <property type="evidence" value="ECO:0007669"/>
    <property type="project" value="InterPro"/>
</dbReference>
<dbReference type="InterPro" id="IPR044832">
    <property type="entry name" value="NRP-like"/>
</dbReference>
<dbReference type="AlphaFoldDB" id="A0A8T3BUE1"/>
<dbReference type="PANTHER" id="PTHR46034">
    <property type="match status" value="1"/>
</dbReference>
<protein>
    <recommendedName>
        <fullName evidence="1">DCD domain-containing protein</fullName>
    </recommendedName>
</protein>
<evidence type="ECO:0000313" key="3">
    <source>
        <dbReference type="Proteomes" id="UP000829196"/>
    </source>
</evidence>
<dbReference type="OrthoDB" id="2018037at2759"/>
<dbReference type="SMR" id="A0A8T3BUE1"/>
<dbReference type="PROSITE" id="PS51222">
    <property type="entry name" value="DCD"/>
    <property type="match status" value="1"/>
</dbReference>
<organism evidence="2 3">
    <name type="scientific">Dendrobium nobile</name>
    <name type="common">Orchid</name>
    <dbReference type="NCBI Taxonomy" id="94219"/>
    <lineage>
        <taxon>Eukaryota</taxon>
        <taxon>Viridiplantae</taxon>
        <taxon>Streptophyta</taxon>
        <taxon>Embryophyta</taxon>
        <taxon>Tracheophyta</taxon>
        <taxon>Spermatophyta</taxon>
        <taxon>Magnoliopsida</taxon>
        <taxon>Liliopsida</taxon>
        <taxon>Asparagales</taxon>
        <taxon>Orchidaceae</taxon>
        <taxon>Epidendroideae</taxon>
        <taxon>Malaxideae</taxon>
        <taxon>Dendrobiinae</taxon>
        <taxon>Dendrobium</taxon>
    </lineage>
</organism>
<dbReference type="EMBL" id="JAGYWB010000006">
    <property type="protein sequence ID" value="KAI0519989.1"/>
    <property type="molecule type" value="Genomic_DNA"/>
</dbReference>
<name>A0A8T3BUE1_DENNO</name>
<dbReference type="InterPro" id="IPR013989">
    <property type="entry name" value="Dev_and_cell_death_domain"/>
</dbReference>
<dbReference type="SMART" id="SM00767">
    <property type="entry name" value="DCD"/>
    <property type="match status" value="1"/>
</dbReference>
<comment type="caution">
    <text evidence="2">The sequence shown here is derived from an EMBL/GenBank/DDBJ whole genome shotgun (WGS) entry which is preliminary data.</text>
</comment>
<keyword evidence="3" id="KW-1185">Reference proteome</keyword>
<dbReference type="Proteomes" id="UP000829196">
    <property type="component" value="Unassembled WGS sequence"/>
</dbReference>
<accession>A0A8T3BUE1</accession>